<name>A0ABW3BS61_9FLAO</name>
<proteinExistence type="predicted"/>
<dbReference type="Pfam" id="PF01476">
    <property type="entry name" value="LysM"/>
    <property type="match status" value="2"/>
</dbReference>
<dbReference type="InterPro" id="IPR036779">
    <property type="entry name" value="LysM_dom_sf"/>
</dbReference>
<evidence type="ECO:0000256" key="3">
    <source>
        <dbReference type="ARBA" id="ARBA00022801"/>
    </source>
</evidence>
<evidence type="ECO:0000256" key="2">
    <source>
        <dbReference type="ARBA" id="ARBA00022638"/>
    </source>
</evidence>
<feature type="domain" description="LysM" evidence="5">
    <location>
        <begin position="293"/>
        <end position="336"/>
    </location>
</feature>
<protein>
    <recommendedName>
        <fullName evidence="4">Peptidoglycan hydrolase</fullName>
    </recommendedName>
</protein>
<organism evidence="6 7">
    <name type="scientific">Mariniflexile aquimaris</name>
    <dbReference type="NCBI Taxonomy" id="881009"/>
    <lineage>
        <taxon>Bacteria</taxon>
        <taxon>Pseudomonadati</taxon>
        <taxon>Bacteroidota</taxon>
        <taxon>Flavobacteriia</taxon>
        <taxon>Flavobacteriales</taxon>
        <taxon>Flavobacteriaceae</taxon>
        <taxon>Mariniflexile</taxon>
    </lineage>
</organism>
<evidence type="ECO:0000313" key="6">
    <source>
        <dbReference type="EMBL" id="MFD0835364.1"/>
    </source>
</evidence>
<keyword evidence="1" id="KW-0929">Antimicrobial</keyword>
<keyword evidence="3" id="KW-0378">Hydrolase</keyword>
<sequence>MRKIITLCVLVIVVFSCGTNKVTVRKKASKRNKTEQVVNRKVSKDNANRDEAVVETVNSTGVKIASTEDYVALFKSIAQEEMRLYGIPASITIAQGILESNSGKGRLSVEANNHFGIKCHEWTGDRIFHDDDASQECFRKYSDAKYSYRDHSLFLTQRQRYSALFKLRKEDYKGWARELKKAGYATDSKYPEKLISLIERYELHKFDEEVLGGDYVKFEDPKVASGSTYIVEKGDSMYSISKKYNLTVKELQDLNNLPNTSLSVGQKLVIARSSGNSLASASNVSPKSALVTKLHIVEKGDTLYSISKKYNVPVSELQEINNLSDTAISIGQELQIKNR</sequence>
<reference evidence="7" key="1">
    <citation type="journal article" date="2019" name="Int. J. Syst. Evol. Microbiol.">
        <title>The Global Catalogue of Microorganisms (GCM) 10K type strain sequencing project: providing services to taxonomists for standard genome sequencing and annotation.</title>
        <authorList>
            <consortium name="The Broad Institute Genomics Platform"/>
            <consortium name="The Broad Institute Genome Sequencing Center for Infectious Disease"/>
            <person name="Wu L."/>
            <person name="Ma J."/>
        </authorList>
    </citation>
    <scope>NUCLEOTIDE SEQUENCE [LARGE SCALE GENOMIC DNA]</scope>
    <source>
        <strain evidence="7">CCUG 60529</strain>
    </source>
</reference>
<keyword evidence="2" id="KW-0081">Bacteriolytic enzyme</keyword>
<accession>A0ABW3BS61</accession>
<evidence type="ECO:0000256" key="1">
    <source>
        <dbReference type="ARBA" id="ARBA00022529"/>
    </source>
</evidence>
<dbReference type="Pfam" id="PF01832">
    <property type="entry name" value="Glucosaminidase"/>
    <property type="match status" value="1"/>
</dbReference>
<evidence type="ECO:0000259" key="5">
    <source>
        <dbReference type="PROSITE" id="PS51782"/>
    </source>
</evidence>
<dbReference type="SMART" id="SM00047">
    <property type="entry name" value="LYZ2"/>
    <property type="match status" value="1"/>
</dbReference>
<feature type="domain" description="LysM" evidence="5">
    <location>
        <begin position="227"/>
        <end position="270"/>
    </location>
</feature>
<dbReference type="InterPro" id="IPR002901">
    <property type="entry name" value="MGlyc_endo_b_GlcNAc-like_dom"/>
</dbReference>
<dbReference type="SMART" id="SM00257">
    <property type="entry name" value="LysM"/>
    <property type="match status" value="2"/>
</dbReference>
<dbReference type="EMBL" id="JBHTIB010000008">
    <property type="protein sequence ID" value="MFD0835364.1"/>
    <property type="molecule type" value="Genomic_DNA"/>
</dbReference>
<dbReference type="CDD" id="cd00118">
    <property type="entry name" value="LysM"/>
    <property type="match status" value="2"/>
</dbReference>
<gene>
    <name evidence="6" type="ORF">ACFQ0I_06280</name>
</gene>
<dbReference type="InterPro" id="IPR051056">
    <property type="entry name" value="Glycosyl_Hydrolase_73"/>
</dbReference>
<dbReference type="PROSITE" id="PS51257">
    <property type="entry name" value="PROKAR_LIPOPROTEIN"/>
    <property type="match status" value="1"/>
</dbReference>
<dbReference type="RefSeq" id="WP_379940459.1">
    <property type="nucleotide sequence ID" value="NZ_JBHTIB010000008.1"/>
</dbReference>
<dbReference type="SUPFAM" id="SSF54106">
    <property type="entry name" value="LysM domain"/>
    <property type="match status" value="2"/>
</dbReference>
<comment type="caution">
    <text evidence="6">The sequence shown here is derived from an EMBL/GenBank/DDBJ whole genome shotgun (WGS) entry which is preliminary data.</text>
</comment>
<dbReference type="PANTHER" id="PTHR33308">
    <property type="entry name" value="PEPTIDOGLYCAN HYDROLASE FLGJ"/>
    <property type="match status" value="1"/>
</dbReference>
<dbReference type="PROSITE" id="PS51782">
    <property type="entry name" value="LYSM"/>
    <property type="match status" value="2"/>
</dbReference>
<evidence type="ECO:0000256" key="4">
    <source>
        <dbReference type="ARBA" id="ARBA00032108"/>
    </source>
</evidence>
<dbReference type="PANTHER" id="PTHR33308:SF9">
    <property type="entry name" value="PEPTIDOGLYCAN HYDROLASE FLGJ"/>
    <property type="match status" value="1"/>
</dbReference>
<evidence type="ECO:0000313" key="7">
    <source>
        <dbReference type="Proteomes" id="UP001597011"/>
    </source>
</evidence>
<keyword evidence="7" id="KW-1185">Reference proteome</keyword>
<dbReference type="InterPro" id="IPR018392">
    <property type="entry name" value="LysM"/>
</dbReference>
<dbReference type="Gene3D" id="1.10.530.10">
    <property type="match status" value="1"/>
</dbReference>
<dbReference type="Gene3D" id="3.10.350.10">
    <property type="entry name" value="LysM domain"/>
    <property type="match status" value="2"/>
</dbReference>
<dbReference type="Proteomes" id="UP001597011">
    <property type="component" value="Unassembled WGS sequence"/>
</dbReference>